<organism evidence="2 3">
    <name type="scientific">Lipingzhangella halophila</name>
    <dbReference type="NCBI Taxonomy" id="1783352"/>
    <lineage>
        <taxon>Bacteria</taxon>
        <taxon>Bacillati</taxon>
        <taxon>Actinomycetota</taxon>
        <taxon>Actinomycetes</taxon>
        <taxon>Streptosporangiales</taxon>
        <taxon>Nocardiopsidaceae</taxon>
        <taxon>Lipingzhangella</taxon>
    </lineage>
</organism>
<gene>
    <name evidence="2" type="ORF">F4561_004924</name>
</gene>
<dbReference type="EMBL" id="JACHJT010000001">
    <property type="protein sequence ID" value="MBB4934104.1"/>
    <property type="molecule type" value="Genomic_DNA"/>
</dbReference>
<dbReference type="AlphaFoldDB" id="A0A7W7RLC8"/>
<protein>
    <submittedName>
        <fullName evidence="2">Uncharacterized protein</fullName>
    </submittedName>
</protein>
<keyword evidence="3" id="KW-1185">Reference proteome</keyword>
<feature type="transmembrane region" description="Helical" evidence="1">
    <location>
        <begin position="56"/>
        <end position="75"/>
    </location>
</feature>
<dbReference type="RefSeq" id="WP_184581911.1">
    <property type="nucleotide sequence ID" value="NZ_JACHJT010000001.1"/>
</dbReference>
<evidence type="ECO:0000313" key="3">
    <source>
        <dbReference type="Proteomes" id="UP000523007"/>
    </source>
</evidence>
<reference evidence="2 3" key="1">
    <citation type="submission" date="2020-08" db="EMBL/GenBank/DDBJ databases">
        <title>Sequencing the genomes of 1000 actinobacteria strains.</title>
        <authorList>
            <person name="Klenk H.-P."/>
        </authorList>
    </citation>
    <scope>NUCLEOTIDE SEQUENCE [LARGE SCALE GENOMIC DNA]</scope>
    <source>
        <strain evidence="2 3">DSM 102030</strain>
    </source>
</reference>
<proteinExistence type="predicted"/>
<name>A0A7W7RLC8_9ACTN</name>
<accession>A0A7W7RLC8</accession>
<evidence type="ECO:0000256" key="1">
    <source>
        <dbReference type="SAM" id="Phobius"/>
    </source>
</evidence>
<sequence>MFCGDAGSPGYPECVAQMNLFALASTIPAMLALILLVAAFVTPAIRANTILRAQTLGYSLVAWGIAGFTYVLGGLPSV</sequence>
<comment type="caution">
    <text evidence="2">The sequence shown here is derived from an EMBL/GenBank/DDBJ whole genome shotgun (WGS) entry which is preliminary data.</text>
</comment>
<keyword evidence="1" id="KW-0812">Transmembrane</keyword>
<keyword evidence="1" id="KW-0472">Membrane</keyword>
<dbReference type="Proteomes" id="UP000523007">
    <property type="component" value="Unassembled WGS sequence"/>
</dbReference>
<evidence type="ECO:0000313" key="2">
    <source>
        <dbReference type="EMBL" id="MBB4934104.1"/>
    </source>
</evidence>
<feature type="transmembrane region" description="Helical" evidence="1">
    <location>
        <begin position="20"/>
        <end position="44"/>
    </location>
</feature>
<keyword evidence="1" id="KW-1133">Transmembrane helix</keyword>